<evidence type="ECO:0000256" key="11">
    <source>
        <dbReference type="PROSITE-ProRule" id="PRU01360"/>
    </source>
</evidence>
<dbReference type="PANTHER" id="PTHR32552">
    <property type="entry name" value="FERRICHROME IRON RECEPTOR-RELATED"/>
    <property type="match status" value="1"/>
</dbReference>
<feature type="domain" description="TonB-dependent receptor-like beta-barrel" evidence="14">
    <location>
        <begin position="301"/>
        <end position="716"/>
    </location>
</feature>
<keyword evidence="17" id="KW-1185">Reference proteome</keyword>
<dbReference type="Gene3D" id="2.40.170.20">
    <property type="entry name" value="TonB-dependent receptor, beta-barrel domain"/>
    <property type="match status" value="1"/>
</dbReference>
<keyword evidence="10 11" id="KW-0998">Cell outer membrane</keyword>
<evidence type="ECO:0000256" key="12">
    <source>
        <dbReference type="RuleBase" id="RU003357"/>
    </source>
</evidence>
<proteinExistence type="inferred from homology"/>
<evidence type="ECO:0000256" key="2">
    <source>
        <dbReference type="ARBA" id="ARBA00022448"/>
    </source>
</evidence>
<accession>A0ABU8ZA24</accession>
<comment type="caution">
    <text evidence="16">The sequence shown here is derived from an EMBL/GenBank/DDBJ whole genome shotgun (WGS) entry which is preliminary data.</text>
</comment>
<protein>
    <submittedName>
        <fullName evidence="16">TonB-dependent receptor</fullName>
    </submittedName>
</protein>
<evidence type="ECO:0000259" key="14">
    <source>
        <dbReference type="Pfam" id="PF00593"/>
    </source>
</evidence>
<evidence type="ECO:0000313" key="17">
    <source>
        <dbReference type="Proteomes" id="UP001334005"/>
    </source>
</evidence>
<dbReference type="Pfam" id="PF00593">
    <property type="entry name" value="TonB_dep_Rec_b-barrel"/>
    <property type="match status" value="1"/>
</dbReference>
<dbReference type="PANTHER" id="PTHR32552:SF81">
    <property type="entry name" value="TONB-DEPENDENT OUTER MEMBRANE RECEPTOR"/>
    <property type="match status" value="1"/>
</dbReference>
<feature type="signal peptide" evidence="13">
    <location>
        <begin position="1"/>
        <end position="24"/>
    </location>
</feature>
<evidence type="ECO:0000313" key="16">
    <source>
        <dbReference type="EMBL" id="MEK0250407.1"/>
    </source>
</evidence>
<evidence type="ECO:0000256" key="1">
    <source>
        <dbReference type="ARBA" id="ARBA00004571"/>
    </source>
</evidence>
<dbReference type="SUPFAM" id="SSF56935">
    <property type="entry name" value="Porins"/>
    <property type="match status" value="1"/>
</dbReference>
<evidence type="ECO:0000256" key="5">
    <source>
        <dbReference type="ARBA" id="ARBA00022692"/>
    </source>
</evidence>
<gene>
    <name evidence="16" type="ORF">QFI66_020185</name>
</gene>
<dbReference type="Pfam" id="PF07715">
    <property type="entry name" value="Plug"/>
    <property type="match status" value="1"/>
</dbReference>
<organism evidence="16 17">
    <name type="scientific">Raoultella scottii</name>
    <dbReference type="NCBI Taxonomy" id="3040937"/>
    <lineage>
        <taxon>Bacteria</taxon>
        <taxon>Pseudomonadati</taxon>
        <taxon>Pseudomonadota</taxon>
        <taxon>Gammaproteobacteria</taxon>
        <taxon>Enterobacterales</taxon>
        <taxon>Enterobacteriaceae</taxon>
        <taxon>Klebsiella/Raoultella group</taxon>
        <taxon>Raoultella</taxon>
    </lineage>
</organism>
<evidence type="ECO:0000256" key="6">
    <source>
        <dbReference type="ARBA" id="ARBA00023004"/>
    </source>
</evidence>
<keyword evidence="4" id="KW-0410">Iron transport</keyword>
<evidence type="ECO:0000256" key="7">
    <source>
        <dbReference type="ARBA" id="ARBA00023065"/>
    </source>
</evidence>
<keyword evidence="9 11" id="KW-0472">Membrane</keyword>
<evidence type="ECO:0000256" key="9">
    <source>
        <dbReference type="ARBA" id="ARBA00023136"/>
    </source>
</evidence>
<keyword evidence="5 11" id="KW-0812">Transmembrane</keyword>
<name>A0ABU8ZA24_9ENTR</name>
<evidence type="ECO:0000256" key="13">
    <source>
        <dbReference type="SAM" id="SignalP"/>
    </source>
</evidence>
<dbReference type="InterPro" id="IPR039426">
    <property type="entry name" value="TonB-dep_rcpt-like"/>
</dbReference>
<keyword evidence="16" id="KW-0675">Receptor</keyword>
<evidence type="ECO:0000256" key="3">
    <source>
        <dbReference type="ARBA" id="ARBA00022452"/>
    </source>
</evidence>
<reference evidence="16 17" key="1">
    <citation type="submission" date="2024-03" db="EMBL/GenBank/DDBJ databases">
        <title>Two novel Raoultella species associated with bleeding cankers of broadleaf hosts, Raoultella scottia sp. nov. and Raoultella lignicola sp. nov.</title>
        <authorList>
            <person name="Brady C.L."/>
        </authorList>
    </citation>
    <scope>NUCLEOTIDE SEQUENCE [LARGE SCALE GENOMIC DNA]</scope>
    <source>
        <strain evidence="16 17">BAC 10a-01-01</strain>
    </source>
</reference>
<dbReference type="PROSITE" id="PS52016">
    <property type="entry name" value="TONB_DEPENDENT_REC_3"/>
    <property type="match status" value="1"/>
</dbReference>
<keyword evidence="3 11" id="KW-1134">Transmembrane beta strand</keyword>
<evidence type="ECO:0000256" key="10">
    <source>
        <dbReference type="ARBA" id="ARBA00023237"/>
    </source>
</evidence>
<comment type="similarity">
    <text evidence="11 12">Belongs to the TonB-dependent receptor family.</text>
</comment>
<sequence>MMRSKWHYSLLTASILAGLSTAQATDTTGTTTSNSATDTTVQLKKVKVSASRPQVRQQTTLSSRVEGKTLEQDRLYRFEDLSQAISGVDIAATDALDTRVTIRGIGDGGGSEINIGMPSSVGQFLDGVRLSRPGMLANDLLDIDSVNVLKGPQGTLYGFNTSAGAIDIRSRKPTFTPEYSLEQSVGQRGYVQSKLMASGALTDTLAGRINLSHTEKGGYVDNVQTGNKLGGSRSNGVRGQLLWQPADNLDVRFIGDYSEATSFPVMSLVDTHAVNGNDTFLNRASQVGATVVKGRKVALDDESKTRVTQGGTSLAADLRLDSGYTLHSLSSWRYFRFLPQSADGLSIPLYANSGADVHDRIWEQRFWFDSPKGGVVDYTVGIDYWGENLDTFAHDHYYSGSRVTTWYGNTSNTGKYVQRFGKLNDNAVSLYANSTWHLNEQWDLITGLRGTYEKKTGSFRRINKNDFDSGKLSQTNHLPAATASLNWYATPNITPYLTLAYAEKSGGLNISSGAASKAGTDSLYIDPEKTRSVELGVKTHWLQRKVEWNTALFWSEVRDFQTTAYDEETLSSYLINAGKYRSRGIESQLALYPTEGLSLALNGTLLDASYLDFKNAKCPAEISLQANAPTTCDLTGKRVFSSPRLSWNARARYEWNAFDNLQVFVSGQYSWRSWTYGTVDNSDYTRIPSYGVLNLSTGLSGKQDNHTWRVSLWLQNALNKSYYRVIKAGDYGSAYGQLADERLFGVTVGWDFKG</sequence>
<dbReference type="InterPro" id="IPR036942">
    <property type="entry name" value="Beta-barrel_TonB_sf"/>
</dbReference>
<feature type="chain" id="PRO_5046788051" evidence="13">
    <location>
        <begin position="25"/>
        <end position="754"/>
    </location>
</feature>
<evidence type="ECO:0000256" key="8">
    <source>
        <dbReference type="ARBA" id="ARBA00023077"/>
    </source>
</evidence>
<dbReference type="RefSeq" id="WP_331835499.1">
    <property type="nucleotide sequence ID" value="NZ_JARXNH020000057.1"/>
</dbReference>
<evidence type="ECO:0000259" key="15">
    <source>
        <dbReference type="Pfam" id="PF07715"/>
    </source>
</evidence>
<dbReference type="InterPro" id="IPR012910">
    <property type="entry name" value="Plug_dom"/>
</dbReference>
<keyword evidence="7" id="KW-0406">Ion transport</keyword>
<dbReference type="EMBL" id="JARXNH020000057">
    <property type="protein sequence ID" value="MEK0250407.1"/>
    <property type="molecule type" value="Genomic_DNA"/>
</dbReference>
<evidence type="ECO:0000256" key="4">
    <source>
        <dbReference type="ARBA" id="ARBA00022496"/>
    </source>
</evidence>
<keyword evidence="13" id="KW-0732">Signal</keyword>
<dbReference type="Proteomes" id="UP001334005">
    <property type="component" value="Unassembled WGS sequence"/>
</dbReference>
<keyword evidence="6" id="KW-0408">Iron</keyword>
<feature type="domain" description="TonB-dependent receptor plug" evidence="15">
    <location>
        <begin position="59"/>
        <end position="165"/>
    </location>
</feature>
<comment type="subcellular location">
    <subcellularLocation>
        <location evidence="1 11">Cell outer membrane</location>
        <topology evidence="1 11">Multi-pass membrane protein</topology>
    </subcellularLocation>
</comment>
<keyword evidence="8 12" id="KW-0798">TonB box</keyword>
<keyword evidence="2 11" id="KW-0813">Transport</keyword>
<dbReference type="InterPro" id="IPR000531">
    <property type="entry name" value="Beta-barrel_TonB"/>
</dbReference>